<evidence type="ECO:0008006" key="6">
    <source>
        <dbReference type="Google" id="ProtNLM"/>
    </source>
</evidence>
<feature type="domain" description="Coilin tudor" evidence="3">
    <location>
        <begin position="437"/>
        <end position="507"/>
    </location>
</feature>
<dbReference type="PANTHER" id="PTHR15197:SF0">
    <property type="entry name" value="COILIN"/>
    <property type="match status" value="1"/>
</dbReference>
<evidence type="ECO:0000313" key="5">
    <source>
        <dbReference type="Proteomes" id="UP000694398"/>
    </source>
</evidence>
<dbReference type="Proteomes" id="UP000694398">
    <property type="component" value="Unassembled WGS sequence"/>
</dbReference>
<dbReference type="InterPro" id="IPR031722">
    <property type="entry name" value="Coilin_N"/>
</dbReference>
<keyword evidence="5" id="KW-1185">Reference proteome</keyword>
<sequence>MAASDMVRLQLQFDSPPPVTRNCTVFWLLVDTNRCQVVTDLIRLIRQRFGFSSGAVLGLYLDGRLLPPAESARLVRDNDRLRVKLEDGEVPELPAPVSSRGDTHFLPVKAGERPSKLEADPEAERGRVLSEQPRKRRENSRGKEEASEPHADAVPGGPVRKKSKRGNEAACDNAGDDEDGETRRKSPTKKRECEKQTKNRGPPKAQAVLGRSAPSCSPGKGSAGNLVGKARRKGGGSAEAEDSPASSSGSESSCGSGSDRLSSATPEAGSSPEKLAAELPKEGPSAENTAANKLCTKAALNLDSGKGKAPRASSSSSSLDSSWESGDEPVAPKLAPERWSSFSKTAGLLSGRAYPGPGPSPRTPAATGWKPSDPSHDRQPVPLPSFGRGWGRGEDFVFWKGARGQGQALSCVLNKNSECQKQQQLHEIVTNSSTIIQLLELTSDYSPDVSDYKEGKLLSHNPETQQVDIEILSALPAVKEPGKFDLVYHNENGTEVVEYAVMQEKKITVFWRELIDPRLIIEPTSTTSSTELQNLTAEPHGL</sequence>
<dbReference type="GO" id="GO:0000387">
    <property type="term" value="P:spliceosomal snRNP assembly"/>
    <property type="evidence" value="ECO:0007669"/>
    <property type="project" value="TreeGrafter"/>
</dbReference>
<feature type="compositionally biased region" description="Low complexity" evidence="1">
    <location>
        <begin position="313"/>
        <end position="324"/>
    </location>
</feature>
<dbReference type="GeneTree" id="ENSGT00390000004832"/>
<feature type="compositionally biased region" description="Low complexity" evidence="1">
    <location>
        <begin position="243"/>
        <end position="264"/>
    </location>
</feature>
<dbReference type="PANTHER" id="PTHR15197">
    <property type="entry name" value="COILIN P80"/>
    <property type="match status" value="1"/>
</dbReference>
<evidence type="ECO:0000313" key="4">
    <source>
        <dbReference type="Ensembl" id="ENSCLAP00000010240.1"/>
    </source>
</evidence>
<dbReference type="GO" id="GO:0015030">
    <property type="term" value="C:Cajal body"/>
    <property type="evidence" value="ECO:0007669"/>
    <property type="project" value="TreeGrafter"/>
</dbReference>
<protein>
    <recommendedName>
        <fullName evidence="6">Coilin</fullName>
    </recommendedName>
</protein>
<evidence type="ECO:0000259" key="2">
    <source>
        <dbReference type="Pfam" id="PF15862"/>
    </source>
</evidence>
<feature type="region of interest" description="Disordered" evidence="1">
    <location>
        <begin position="91"/>
        <end position="386"/>
    </location>
</feature>
<proteinExistence type="predicted"/>
<feature type="compositionally biased region" description="Basic and acidic residues" evidence="1">
    <location>
        <begin position="110"/>
        <end position="128"/>
    </location>
</feature>
<dbReference type="OMA" id="HNENRTE"/>
<reference evidence="4" key="2">
    <citation type="submission" date="2025-09" db="UniProtKB">
        <authorList>
            <consortium name="Ensembl"/>
        </authorList>
    </citation>
    <scope>IDENTIFICATION</scope>
</reference>
<evidence type="ECO:0000259" key="3">
    <source>
        <dbReference type="Pfam" id="PF23086"/>
    </source>
</evidence>
<feature type="compositionally biased region" description="Basic and acidic residues" evidence="1">
    <location>
        <begin position="139"/>
        <end position="151"/>
    </location>
</feature>
<evidence type="ECO:0000256" key="1">
    <source>
        <dbReference type="SAM" id="MobiDB-lite"/>
    </source>
</evidence>
<accession>A0A8C2V5Y3</accession>
<feature type="compositionally biased region" description="Basic and acidic residues" evidence="1">
    <location>
        <begin position="181"/>
        <end position="197"/>
    </location>
</feature>
<dbReference type="InterPro" id="IPR056398">
    <property type="entry name" value="Tudor_Coilin"/>
</dbReference>
<dbReference type="Ensembl" id="ENSCLAT00000010370.1">
    <property type="protein sequence ID" value="ENSCLAP00000010240.1"/>
    <property type="gene ID" value="ENSCLAG00000007082.1"/>
</dbReference>
<reference evidence="4" key="1">
    <citation type="submission" date="2025-08" db="UniProtKB">
        <authorList>
            <consortium name="Ensembl"/>
        </authorList>
    </citation>
    <scope>IDENTIFICATION</scope>
</reference>
<organism evidence="4 5">
    <name type="scientific">Chinchilla lanigera</name>
    <name type="common">Long-tailed chinchilla</name>
    <name type="synonym">Chinchilla villidera</name>
    <dbReference type="NCBI Taxonomy" id="34839"/>
    <lineage>
        <taxon>Eukaryota</taxon>
        <taxon>Metazoa</taxon>
        <taxon>Chordata</taxon>
        <taxon>Craniata</taxon>
        <taxon>Vertebrata</taxon>
        <taxon>Euteleostomi</taxon>
        <taxon>Mammalia</taxon>
        <taxon>Eutheria</taxon>
        <taxon>Euarchontoglires</taxon>
        <taxon>Glires</taxon>
        <taxon>Rodentia</taxon>
        <taxon>Hystricomorpha</taxon>
        <taxon>Chinchillidae</taxon>
        <taxon>Chinchilla</taxon>
    </lineage>
</organism>
<dbReference type="Pfam" id="PF23086">
    <property type="entry name" value="Tudor_Coilin"/>
    <property type="match status" value="1"/>
</dbReference>
<dbReference type="AlphaFoldDB" id="A0A8C2V5Y3"/>
<dbReference type="Pfam" id="PF15862">
    <property type="entry name" value="Coilin_N"/>
    <property type="match status" value="1"/>
</dbReference>
<dbReference type="InterPro" id="IPR024822">
    <property type="entry name" value="Coilin"/>
</dbReference>
<dbReference type="GO" id="GO:0030620">
    <property type="term" value="F:U2 snRNA binding"/>
    <property type="evidence" value="ECO:0007669"/>
    <property type="project" value="TreeGrafter"/>
</dbReference>
<name>A0A8C2V5Y3_CHILA</name>
<feature type="domain" description="Coilin N-terminal" evidence="2">
    <location>
        <begin position="7"/>
        <end position="130"/>
    </location>
</feature>
<dbReference type="GO" id="GO:0030619">
    <property type="term" value="F:U1 snRNA binding"/>
    <property type="evidence" value="ECO:0007669"/>
    <property type="project" value="TreeGrafter"/>
</dbReference>